<dbReference type="GO" id="GO:0016787">
    <property type="term" value="F:hydrolase activity"/>
    <property type="evidence" value="ECO:0007669"/>
    <property type="project" value="UniProtKB-KW"/>
</dbReference>
<name>A7N1V1_VIBC1</name>
<dbReference type="GO" id="GO:0046872">
    <property type="term" value="F:metal ion binding"/>
    <property type="evidence" value="ECO:0007669"/>
    <property type="project" value="UniProtKB-KW"/>
</dbReference>
<evidence type="ECO:0000313" key="16">
    <source>
        <dbReference type="Proteomes" id="UP000008152"/>
    </source>
</evidence>
<dbReference type="PROSITE" id="PS51194">
    <property type="entry name" value="HELICASE_CTER"/>
    <property type="match status" value="1"/>
</dbReference>
<keyword evidence="5" id="KW-0347">Helicase</keyword>
<dbReference type="PATRIC" id="fig|338187.25.peg.2930"/>
<accession>A7N1V1</accession>
<sequence length="641" mass="72126">MQSDSLQQTLQSVFGFDSLRSGQQPVIEAVMNGHSAAAIFPTGSGKSLCYQLPATQLPHLTLVISPLLALMKDQLSFLQSRGIAAASIDSSQSREETQQVMAGVKNGHIKILMISVERLKNERFREFIRQIPLSLMVVDEAHCISEWGHNFRPDYLKLPQYQRELNIPQTLLLTATATPAVIEDMQSKFDIAGENITVTGFYRSNLDISVVPCDEENKQTQLNDIIAAAPKLPSIVYVTQQQTAEQVASSLIRLGINAHAYHAGMKSDIREKIQQQFMTSQIDCIVATIAFGMGVDKSDIRRVIHFDLPKSIENYAQEIGRAGRDGQRSECILLGNTSGLTVLENFVYGDTPEPSSINYVLEQIHENTPQWEVMALRLSRDSNIRQLPLKTLLVYLELAKVIEAKYSYFAEYRFKFLQDRSFILNQFQGERRQFVEAIFACSNKAKVWCQVDLEALWMNYQSERSRVVAALDYFHQNGWIELESKQLTDVYSVLPATQNQETISQHLVELFQSKEQKDIERIHTMLNLFQSSDCLSHQLAHYFADHNAPAQCGHCSVCRGQVASFPQPQQEQPELAHLSAWVDEFIQLSPTAISNAAVARFLCGISTPIIAQLKASKLRGYGSMANVSFEQVLKQVELARA</sequence>
<dbReference type="InterPro" id="IPR027417">
    <property type="entry name" value="P-loop_NTPase"/>
</dbReference>
<evidence type="ECO:0000256" key="9">
    <source>
        <dbReference type="ARBA" id="ARBA00034617"/>
    </source>
</evidence>
<dbReference type="InterPro" id="IPR014001">
    <property type="entry name" value="Helicase_ATP-bd"/>
</dbReference>
<dbReference type="GO" id="GO:0003677">
    <property type="term" value="F:DNA binding"/>
    <property type="evidence" value="ECO:0007669"/>
    <property type="project" value="UniProtKB-KW"/>
</dbReference>
<dbReference type="PANTHER" id="PTHR13710">
    <property type="entry name" value="DNA HELICASE RECQ FAMILY MEMBER"/>
    <property type="match status" value="1"/>
</dbReference>
<comment type="catalytic activity">
    <reaction evidence="9">
        <text>Couples ATP hydrolysis with the unwinding of duplex DNA by translocating in the 3'-5' direction.</text>
        <dbReference type="EC" id="5.6.2.4"/>
    </reaction>
</comment>
<dbReference type="KEGG" id="vha:VIBHAR_03262"/>
<keyword evidence="7" id="KW-0238">DNA-binding</keyword>
<dbReference type="PROSITE" id="PS51192">
    <property type="entry name" value="HELICASE_ATP_BIND_1"/>
    <property type="match status" value="1"/>
</dbReference>
<dbReference type="InterPro" id="IPR004589">
    <property type="entry name" value="DNA_helicase_ATP-dep_RecQ"/>
</dbReference>
<dbReference type="GO" id="GO:0005737">
    <property type="term" value="C:cytoplasm"/>
    <property type="evidence" value="ECO:0007669"/>
    <property type="project" value="TreeGrafter"/>
</dbReference>
<dbReference type="Gene3D" id="3.40.50.300">
    <property type="entry name" value="P-loop containing nucleotide triphosphate hydrolases"/>
    <property type="match status" value="2"/>
</dbReference>
<dbReference type="InterPro" id="IPR032284">
    <property type="entry name" value="RecQ_Zn-bd"/>
</dbReference>
<proteinExistence type="inferred from homology"/>
<feature type="domain" description="Helicase ATP-binding" evidence="13">
    <location>
        <begin position="27"/>
        <end position="195"/>
    </location>
</feature>
<protein>
    <recommendedName>
        <fullName evidence="11">ATP-dependent DNA helicase RecQ</fullName>
        <ecNumber evidence="10">5.6.2.4</ecNumber>
    </recommendedName>
    <alternativeName>
        <fullName evidence="12">DNA 3'-5' helicase RecQ</fullName>
    </alternativeName>
</protein>
<keyword evidence="6" id="KW-0067">ATP-binding</keyword>
<evidence type="ECO:0000256" key="12">
    <source>
        <dbReference type="ARBA" id="ARBA00044550"/>
    </source>
</evidence>
<dbReference type="SUPFAM" id="SSF52540">
    <property type="entry name" value="P-loop containing nucleoside triphosphate hydrolases"/>
    <property type="match status" value="1"/>
</dbReference>
<dbReference type="EC" id="5.6.2.4" evidence="10"/>
<dbReference type="SMART" id="SM00487">
    <property type="entry name" value="DEXDc"/>
    <property type="match status" value="1"/>
</dbReference>
<evidence type="ECO:0000256" key="3">
    <source>
        <dbReference type="ARBA" id="ARBA00022741"/>
    </source>
</evidence>
<evidence type="ECO:0000256" key="6">
    <source>
        <dbReference type="ARBA" id="ARBA00022840"/>
    </source>
</evidence>
<dbReference type="NCBIfam" id="TIGR00614">
    <property type="entry name" value="recQ_fam"/>
    <property type="match status" value="1"/>
</dbReference>
<dbReference type="Pfam" id="PF16124">
    <property type="entry name" value="RecQ_Zn_bind"/>
    <property type="match status" value="1"/>
</dbReference>
<evidence type="ECO:0000256" key="7">
    <source>
        <dbReference type="ARBA" id="ARBA00023125"/>
    </source>
</evidence>
<evidence type="ECO:0000256" key="2">
    <source>
        <dbReference type="ARBA" id="ARBA00022723"/>
    </source>
</evidence>
<evidence type="ECO:0000256" key="1">
    <source>
        <dbReference type="ARBA" id="ARBA00005446"/>
    </source>
</evidence>
<dbReference type="GO" id="GO:0006310">
    <property type="term" value="P:DNA recombination"/>
    <property type="evidence" value="ECO:0007669"/>
    <property type="project" value="InterPro"/>
</dbReference>
<dbReference type="GO" id="GO:0006281">
    <property type="term" value="P:DNA repair"/>
    <property type="evidence" value="ECO:0007669"/>
    <property type="project" value="TreeGrafter"/>
</dbReference>
<dbReference type="Pfam" id="PF00270">
    <property type="entry name" value="DEAD"/>
    <property type="match status" value="1"/>
</dbReference>
<dbReference type="GO" id="GO:0043138">
    <property type="term" value="F:3'-5' DNA helicase activity"/>
    <property type="evidence" value="ECO:0007669"/>
    <property type="project" value="UniProtKB-EC"/>
</dbReference>
<dbReference type="Gene3D" id="1.10.10.10">
    <property type="entry name" value="Winged helix-like DNA-binding domain superfamily/Winged helix DNA-binding domain"/>
    <property type="match status" value="1"/>
</dbReference>
<keyword evidence="8" id="KW-0413">Isomerase</keyword>
<dbReference type="InterPro" id="IPR002464">
    <property type="entry name" value="DNA/RNA_helicase_DEAH_CS"/>
</dbReference>
<dbReference type="GO" id="GO:0005524">
    <property type="term" value="F:ATP binding"/>
    <property type="evidence" value="ECO:0007669"/>
    <property type="project" value="UniProtKB-KW"/>
</dbReference>
<dbReference type="InterPro" id="IPR036388">
    <property type="entry name" value="WH-like_DNA-bd_sf"/>
</dbReference>
<dbReference type="Pfam" id="PF00271">
    <property type="entry name" value="Helicase_C"/>
    <property type="match status" value="1"/>
</dbReference>
<dbReference type="InterPro" id="IPR001650">
    <property type="entry name" value="Helicase_C-like"/>
</dbReference>
<evidence type="ECO:0000256" key="10">
    <source>
        <dbReference type="ARBA" id="ARBA00034808"/>
    </source>
</evidence>
<evidence type="ECO:0000259" key="14">
    <source>
        <dbReference type="PROSITE" id="PS51194"/>
    </source>
</evidence>
<dbReference type="PANTHER" id="PTHR13710:SF105">
    <property type="entry name" value="ATP-DEPENDENT DNA HELICASE Q1"/>
    <property type="match status" value="1"/>
</dbReference>
<evidence type="ECO:0000256" key="5">
    <source>
        <dbReference type="ARBA" id="ARBA00022806"/>
    </source>
</evidence>
<dbReference type="SMART" id="SM00490">
    <property type="entry name" value="HELICc"/>
    <property type="match status" value="1"/>
</dbReference>
<dbReference type="EMBL" id="CP000789">
    <property type="protein sequence ID" value="ABU72210.1"/>
    <property type="molecule type" value="Genomic_DNA"/>
</dbReference>
<keyword evidence="4" id="KW-0378">Hydrolase</keyword>
<dbReference type="AlphaFoldDB" id="A7N1V1"/>
<dbReference type="InterPro" id="IPR011545">
    <property type="entry name" value="DEAD/DEAH_box_helicase_dom"/>
</dbReference>
<dbReference type="GO" id="GO:0030894">
    <property type="term" value="C:replisome"/>
    <property type="evidence" value="ECO:0007669"/>
    <property type="project" value="TreeGrafter"/>
</dbReference>
<comment type="similarity">
    <text evidence="1">Belongs to the helicase family. RecQ subfamily.</text>
</comment>
<gene>
    <name evidence="15" type="ordered locus">VIBHAR_03262</name>
</gene>
<evidence type="ECO:0000256" key="8">
    <source>
        <dbReference type="ARBA" id="ARBA00023235"/>
    </source>
</evidence>
<dbReference type="RefSeq" id="WP_012128714.1">
    <property type="nucleotide sequence ID" value="NC_009783.1"/>
</dbReference>
<dbReference type="GO" id="GO:0043590">
    <property type="term" value="C:bacterial nucleoid"/>
    <property type="evidence" value="ECO:0007669"/>
    <property type="project" value="TreeGrafter"/>
</dbReference>
<keyword evidence="2" id="KW-0479">Metal-binding</keyword>
<organism evidence="15 16">
    <name type="scientific">Vibrio campbellii (strain ATCC BAA-1116)</name>
    <dbReference type="NCBI Taxonomy" id="2902295"/>
    <lineage>
        <taxon>Bacteria</taxon>
        <taxon>Pseudomonadati</taxon>
        <taxon>Pseudomonadota</taxon>
        <taxon>Gammaproteobacteria</taxon>
        <taxon>Vibrionales</taxon>
        <taxon>Vibrionaceae</taxon>
        <taxon>Vibrio</taxon>
    </lineage>
</organism>
<dbReference type="Proteomes" id="UP000008152">
    <property type="component" value="Chromosome I"/>
</dbReference>
<reference evidence="15 16" key="1">
    <citation type="submission" date="2007-08" db="EMBL/GenBank/DDBJ databases">
        <authorList>
            <consortium name="The Vibrio harveyi Genome Sequencing Project"/>
            <person name="Bassler B."/>
            <person name="Clifton S.W."/>
            <person name="Fulton L."/>
            <person name="Delehaunty K."/>
            <person name="Fronick C."/>
            <person name="Harrison M."/>
            <person name="Markivic C."/>
            <person name="Fulton R."/>
            <person name="Tin-Wollam A.-M."/>
            <person name="Shah N."/>
            <person name="Pepin K."/>
            <person name="Nash W."/>
            <person name="Thiruvilangam P."/>
            <person name="Bhonagiri V."/>
            <person name="Waters C."/>
            <person name="Tu K.C."/>
            <person name="Irgon J."/>
            <person name="Wilson R.K."/>
        </authorList>
    </citation>
    <scope>NUCLEOTIDE SEQUENCE [LARGE SCALE GENOMIC DNA]</scope>
    <source>
        <strain evidence="16">ATCC BAA-1116 / BB120</strain>
    </source>
</reference>
<dbReference type="GO" id="GO:0009378">
    <property type="term" value="F:four-way junction helicase activity"/>
    <property type="evidence" value="ECO:0007669"/>
    <property type="project" value="TreeGrafter"/>
</dbReference>
<evidence type="ECO:0000256" key="11">
    <source>
        <dbReference type="ARBA" id="ARBA00044535"/>
    </source>
</evidence>
<dbReference type="PROSITE" id="PS00690">
    <property type="entry name" value="DEAH_ATP_HELICASE"/>
    <property type="match status" value="1"/>
</dbReference>
<dbReference type="CDD" id="cd18018">
    <property type="entry name" value="DEXHc_RecQ4-like"/>
    <property type="match status" value="1"/>
</dbReference>
<evidence type="ECO:0000259" key="13">
    <source>
        <dbReference type="PROSITE" id="PS51192"/>
    </source>
</evidence>
<feature type="domain" description="Helicase C-terminal" evidence="14">
    <location>
        <begin position="221"/>
        <end position="379"/>
    </location>
</feature>
<evidence type="ECO:0000313" key="15">
    <source>
        <dbReference type="EMBL" id="ABU72210.1"/>
    </source>
</evidence>
<keyword evidence="3" id="KW-0547">Nucleotide-binding</keyword>
<evidence type="ECO:0000256" key="4">
    <source>
        <dbReference type="ARBA" id="ARBA00022801"/>
    </source>
</evidence>